<comment type="caution">
    <text evidence="2">The sequence shown here is derived from an EMBL/GenBank/DDBJ whole genome shotgun (WGS) entry which is preliminary data.</text>
</comment>
<dbReference type="SUPFAM" id="SSF52091">
    <property type="entry name" value="SpoIIaa-like"/>
    <property type="match status" value="1"/>
</dbReference>
<reference evidence="2 3" key="1">
    <citation type="submission" date="2022-04" db="EMBL/GenBank/DDBJ databases">
        <title>Genome draft of Actinomadura sp. ATCC 31491.</title>
        <authorList>
            <person name="Shi X."/>
            <person name="Du Y."/>
        </authorList>
    </citation>
    <scope>NUCLEOTIDE SEQUENCE [LARGE SCALE GENOMIC DNA]</scope>
    <source>
        <strain evidence="2 3">ATCC 31491</strain>
    </source>
</reference>
<dbReference type="EMBL" id="JAKRKC020000001">
    <property type="protein sequence ID" value="MCK2212433.1"/>
    <property type="molecule type" value="Genomic_DNA"/>
</dbReference>
<dbReference type="CDD" id="cd07043">
    <property type="entry name" value="STAS_anti-anti-sigma_factors"/>
    <property type="match status" value="1"/>
</dbReference>
<sequence>MDARGLAVLVAANNLATARDGSLRLAGVTPAVRRLLRAAGLDAVFLPGTAAAFGRIA</sequence>
<organism evidence="2 3">
    <name type="scientific">Actinomadura luzonensis</name>
    <dbReference type="NCBI Taxonomy" id="2805427"/>
    <lineage>
        <taxon>Bacteria</taxon>
        <taxon>Bacillati</taxon>
        <taxon>Actinomycetota</taxon>
        <taxon>Actinomycetes</taxon>
        <taxon>Streptosporangiales</taxon>
        <taxon>Thermomonosporaceae</taxon>
        <taxon>Actinomadura</taxon>
    </lineage>
</organism>
<evidence type="ECO:0000259" key="1">
    <source>
        <dbReference type="PROSITE" id="PS50801"/>
    </source>
</evidence>
<dbReference type="InterPro" id="IPR036513">
    <property type="entry name" value="STAS_dom_sf"/>
</dbReference>
<dbReference type="InterPro" id="IPR002645">
    <property type="entry name" value="STAS_dom"/>
</dbReference>
<dbReference type="Proteomes" id="UP001317259">
    <property type="component" value="Unassembled WGS sequence"/>
</dbReference>
<feature type="domain" description="STAS" evidence="1">
    <location>
        <begin position="1"/>
        <end position="57"/>
    </location>
</feature>
<dbReference type="Pfam" id="PF13466">
    <property type="entry name" value="STAS_2"/>
    <property type="match status" value="1"/>
</dbReference>
<keyword evidence="3" id="KW-1185">Reference proteome</keyword>
<protein>
    <submittedName>
        <fullName evidence="2">STAS domain-containing protein</fullName>
    </submittedName>
</protein>
<dbReference type="PROSITE" id="PS50801">
    <property type="entry name" value="STAS"/>
    <property type="match status" value="1"/>
</dbReference>
<evidence type="ECO:0000313" key="3">
    <source>
        <dbReference type="Proteomes" id="UP001317259"/>
    </source>
</evidence>
<dbReference type="Gene3D" id="3.30.750.24">
    <property type="entry name" value="STAS domain"/>
    <property type="match status" value="1"/>
</dbReference>
<name>A0ABT0FJQ3_9ACTN</name>
<gene>
    <name evidence="2" type="ORF">MF672_001260</name>
</gene>
<dbReference type="InterPro" id="IPR058548">
    <property type="entry name" value="MlaB-like_STAS"/>
</dbReference>
<proteinExistence type="predicted"/>
<evidence type="ECO:0000313" key="2">
    <source>
        <dbReference type="EMBL" id="MCK2212433.1"/>
    </source>
</evidence>
<accession>A0ABT0FJQ3</accession>